<comment type="caution">
    <text evidence="8">The sequence shown here is derived from an EMBL/GenBank/DDBJ whole genome shotgun (WGS) entry which is preliminary data.</text>
</comment>
<keyword evidence="2 7" id="KW-0678">Repressor</keyword>
<evidence type="ECO:0000256" key="3">
    <source>
        <dbReference type="ARBA" id="ARBA00022833"/>
    </source>
</evidence>
<keyword evidence="5 7" id="KW-0238">DNA-binding</keyword>
<evidence type="ECO:0000256" key="6">
    <source>
        <dbReference type="ARBA" id="ARBA00023163"/>
    </source>
</evidence>
<evidence type="ECO:0000256" key="7">
    <source>
        <dbReference type="RuleBase" id="RU364037"/>
    </source>
</evidence>
<evidence type="ECO:0000313" key="9">
    <source>
        <dbReference type="Proteomes" id="UP001269375"/>
    </source>
</evidence>
<dbReference type="InterPro" id="IPR036388">
    <property type="entry name" value="WH-like_DNA-bd_sf"/>
</dbReference>
<dbReference type="Pfam" id="PF01475">
    <property type="entry name" value="FUR"/>
    <property type="match status" value="1"/>
</dbReference>
<sequence length="147" mass="16583">MTHAHSLKDMLTAAEQRCADQGVRFTAIRKRVFELIAGSDSGVKAYDILDLLAKEHASARPPTVYRALDFLLELGLIHRIESLNAYVACPCPDHKRGFQLMICQECGNVEELHDERMSEHLDGVASEYGFSIRRQTIELLGLCRQCH</sequence>
<evidence type="ECO:0000256" key="1">
    <source>
        <dbReference type="ARBA" id="ARBA00007957"/>
    </source>
</evidence>
<proteinExistence type="inferred from homology"/>
<comment type="similarity">
    <text evidence="1 7">Belongs to the Fur family.</text>
</comment>
<dbReference type="Gene3D" id="3.30.1490.190">
    <property type="match status" value="1"/>
</dbReference>
<dbReference type="SUPFAM" id="SSF46785">
    <property type="entry name" value="Winged helix' DNA-binding domain"/>
    <property type="match status" value="1"/>
</dbReference>
<dbReference type="PANTHER" id="PTHR33202">
    <property type="entry name" value="ZINC UPTAKE REGULATION PROTEIN"/>
    <property type="match status" value="1"/>
</dbReference>
<dbReference type="InterPro" id="IPR036390">
    <property type="entry name" value="WH_DNA-bd_sf"/>
</dbReference>
<gene>
    <name evidence="7" type="primary">fur</name>
    <name evidence="8" type="ORF">QC825_08225</name>
</gene>
<name>A0ABU1GXK3_9GAMM</name>
<dbReference type="Gene3D" id="1.10.10.10">
    <property type="entry name" value="Winged helix-like DNA-binding domain superfamily/Winged helix DNA-binding domain"/>
    <property type="match status" value="1"/>
</dbReference>
<keyword evidence="9" id="KW-1185">Reference proteome</keyword>
<comment type="subunit">
    <text evidence="7">Homodimer.</text>
</comment>
<dbReference type="CDD" id="cd07153">
    <property type="entry name" value="Fur_like"/>
    <property type="match status" value="1"/>
</dbReference>
<keyword evidence="7" id="KW-0479">Metal-binding</keyword>
<organism evidence="8 9">
    <name type="scientific">Larsenimonas suaedae</name>
    <dbReference type="NCBI Taxonomy" id="1851019"/>
    <lineage>
        <taxon>Bacteria</taxon>
        <taxon>Pseudomonadati</taxon>
        <taxon>Pseudomonadota</taxon>
        <taxon>Gammaproteobacteria</taxon>
        <taxon>Oceanospirillales</taxon>
        <taxon>Halomonadaceae</taxon>
        <taxon>Larsenimonas</taxon>
    </lineage>
</organism>
<dbReference type="RefSeq" id="WP_251590002.1">
    <property type="nucleotide sequence ID" value="NZ_JAMLJI010000001.1"/>
</dbReference>
<keyword evidence="4 7" id="KW-0805">Transcription regulation</keyword>
<reference evidence="8 9" key="1">
    <citation type="submission" date="2023-04" db="EMBL/GenBank/DDBJ databases">
        <title>A long-awaited taxogenomic arrangement of the family Halomonadaceae.</title>
        <authorList>
            <person name="De La Haba R."/>
            <person name="Chuvochina M."/>
            <person name="Wittouck S."/>
            <person name="Arahal D.R."/>
            <person name="Sanchez-Porro C."/>
            <person name="Hugenholtz P."/>
            <person name="Ventosa A."/>
        </authorList>
    </citation>
    <scope>NUCLEOTIDE SEQUENCE [LARGE SCALE GENOMIC DNA]</scope>
    <source>
        <strain evidence="8 9">DSM 22428</strain>
    </source>
</reference>
<evidence type="ECO:0000256" key="5">
    <source>
        <dbReference type="ARBA" id="ARBA00023125"/>
    </source>
</evidence>
<keyword evidence="3 7" id="KW-0862">Zinc</keyword>
<dbReference type="InterPro" id="IPR043135">
    <property type="entry name" value="Fur_C"/>
</dbReference>
<evidence type="ECO:0000256" key="4">
    <source>
        <dbReference type="ARBA" id="ARBA00023015"/>
    </source>
</evidence>
<dbReference type="InterPro" id="IPR002481">
    <property type="entry name" value="FUR"/>
</dbReference>
<dbReference type="PANTHER" id="PTHR33202:SF6">
    <property type="entry name" value="ZINC UPTAKE REGULATION PROTEIN"/>
    <property type="match status" value="1"/>
</dbReference>
<dbReference type="EMBL" id="JARWAO010000003">
    <property type="protein sequence ID" value="MDR5896053.1"/>
    <property type="molecule type" value="Genomic_DNA"/>
</dbReference>
<keyword evidence="7" id="KW-0408">Iron</keyword>
<keyword evidence="7" id="KW-0963">Cytoplasm</keyword>
<dbReference type="Proteomes" id="UP001269375">
    <property type="component" value="Unassembled WGS sequence"/>
</dbReference>
<protein>
    <recommendedName>
        <fullName evidence="7">Ferric uptake regulation protein</fullName>
    </recommendedName>
</protein>
<keyword evidence="6 7" id="KW-0804">Transcription</keyword>
<accession>A0ABU1GXK3</accession>
<comment type="subcellular location">
    <subcellularLocation>
        <location evidence="7">Cytoplasm</location>
    </subcellularLocation>
</comment>
<evidence type="ECO:0000313" key="8">
    <source>
        <dbReference type="EMBL" id="MDR5896053.1"/>
    </source>
</evidence>
<evidence type="ECO:0000256" key="2">
    <source>
        <dbReference type="ARBA" id="ARBA00022491"/>
    </source>
</evidence>